<evidence type="ECO:0000256" key="6">
    <source>
        <dbReference type="ARBA" id="ARBA00022723"/>
    </source>
</evidence>
<dbReference type="Pfam" id="PF19298">
    <property type="entry name" value="KshA_C"/>
    <property type="match status" value="1"/>
</dbReference>
<evidence type="ECO:0000256" key="4">
    <source>
        <dbReference type="ARBA" id="ARBA00022692"/>
    </source>
</evidence>
<evidence type="ECO:0000256" key="15">
    <source>
        <dbReference type="ARBA" id="ARBA00047853"/>
    </source>
</evidence>
<evidence type="ECO:0000256" key="11">
    <source>
        <dbReference type="ARBA" id="ARBA00023136"/>
    </source>
</evidence>
<feature type="domain" description="Rieske" evidence="17">
    <location>
        <begin position="14"/>
        <end position="120"/>
    </location>
</feature>
<evidence type="ECO:0000256" key="14">
    <source>
        <dbReference type="ARBA" id="ARBA00026095"/>
    </source>
</evidence>
<evidence type="ECO:0000259" key="17">
    <source>
        <dbReference type="PROSITE" id="PS51296"/>
    </source>
</evidence>
<comment type="catalytic activity">
    <reaction evidence="16">
        <text>cholesterol + NADPH + O2 + H(+) = 7-dehydrocholesterol + NADP(+) + 2 H2O</text>
        <dbReference type="Rhea" id="RHEA:45024"/>
        <dbReference type="ChEBI" id="CHEBI:15377"/>
        <dbReference type="ChEBI" id="CHEBI:15378"/>
        <dbReference type="ChEBI" id="CHEBI:15379"/>
        <dbReference type="ChEBI" id="CHEBI:16113"/>
        <dbReference type="ChEBI" id="CHEBI:17759"/>
        <dbReference type="ChEBI" id="CHEBI:57783"/>
        <dbReference type="ChEBI" id="CHEBI:58349"/>
        <dbReference type="EC" id="1.14.19.21"/>
    </reaction>
    <physiologicalReaction direction="left-to-right" evidence="16">
        <dbReference type="Rhea" id="RHEA:45025"/>
    </physiologicalReaction>
</comment>
<comment type="caution">
    <text evidence="18">The sequence shown here is derived from an EMBL/GenBank/DDBJ whole genome shotgun (WGS) entry which is preliminary data.</text>
</comment>
<evidence type="ECO:0000256" key="13">
    <source>
        <dbReference type="ARBA" id="ARBA00025729"/>
    </source>
</evidence>
<evidence type="ECO:0000313" key="18">
    <source>
        <dbReference type="EMBL" id="GAA0377875.1"/>
    </source>
</evidence>
<keyword evidence="11" id="KW-0472">Membrane</keyword>
<sequence length="333" mass="37366">MVERFPMPIPFGWFFVSYSSELAVGEVKPVHYFGEDLVIYRTESGVAGLAEAYCPHLGAHLGHGGTVDGEMIRCPFHSWAFDTTGACKDIPYAKIIPPAARKPGCLKTYPITETNGVVWAWYHPQNIAPMFEVEVLDEVTSPDWADPIRYEWVFDSNPQEIAENGVDLAHFKYVHKMDAVPEGETHYDGHVRRSLAAGQRTMELPDGTVRTLDTEVRTLQTGAGQKSTRFKGMADLLLQVIATPVEHDKVELRFEFRHKKMAADAPEMEMIRRSIAGIIGQSGVEGDIPIWHTKIHRVRPLLCDGDGPVMRFREYFAQFYDFEGGPAARVAAE</sequence>
<evidence type="ECO:0000256" key="1">
    <source>
        <dbReference type="ARBA" id="ARBA00001962"/>
    </source>
</evidence>
<proteinExistence type="inferred from homology"/>
<accession>A0ABN0XZI3</accession>
<dbReference type="InterPro" id="IPR017941">
    <property type="entry name" value="Rieske_2Fe-2S"/>
</dbReference>
<keyword evidence="19" id="KW-1185">Reference proteome</keyword>
<dbReference type="PROSITE" id="PS51296">
    <property type="entry name" value="RIESKE"/>
    <property type="match status" value="1"/>
</dbReference>
<dbReference type="SUPFAM" id="SSF55961">
    <property type="entry name" value="Bet v1-like"/>
    <property type="match status" value="1"/>
</dbReference>
<comment type="subcellular location">
    <subcellularLocation>
        <location evidence="2">Membrane</location>
    </subcellularLocation>
</comment>
<comment type="similarity">
    <text evidence="13">Belongs to the cholesterol 7-desaturase family.</text>
</comment>
<comment type="pathway">
    <text evidence="3">Hormone biosynthesis.</text>
</comment>
<dbReference type="PANTHER" id="PTHR21266:SF32">
    <property type="entry name" value="CHOLESTEROL 7-DESATURASE NVD"/>
    <property type="match status" value="1"/>
</dbReference>
<comment type="pathway">
    <text evidence="12">Steroid hormone biosynthesis; dafachronic acid biosynthesis.</text>
</comment>
<evidence type="ECO:0000256" key="9">
    <source>
        <dbReference type="ARBA" id="ARBA00023004"/>
    </source>
</evidence>
<evidence type="ECO:0000256" key="2">
    <source>
        <dbReference type="ARBA" id="ARBA00004370"/>
    </source>
</evidence>
<dbReference type="SUPFAM" id="SSF50022">
    <property type="entry name" value="ISP domain"/>
    <property type="match status" value="1"/>
</dbReference>
<evidence type="ECO:0000313" key="19">
    <source>
        <dbReference type="Proteomes" id="UP001500791"/>
    </source>
</evidence>
<dbReference type="EMBL" id="BAAAEJ010000001">
    <property type="protein sequence ID" value="GAA0377875.1"/>
    <property type="molecule type" value="Genomic_DNA"/>
</dbReference>
<protein>
    <recommendedName>
        <fullName evidence="14">cholesterol 7-desaturase</fullName>
        <ecNumber evidence="14">1.14.19.21</ecNumber>
    </recommendedName>
</protein>
<name>A0ABN0XZI3_9CAUL</name>
<dbReference type="InterPro" id="IPR045605">
    <property type="entry name" value="KshA-like_C"/>
</dbReference>
<keyword evidence="4" id="KW-0812">Transmembrane</keyword>
<dbReference type="RefSeq" id="WP_208380995.1">
    <property type="nucleotide sequence ID" value="NZ_BAAAEJ010000001.1"/>
</dbReference>
<dbReference type="InterPro" id="IPR050584">
    <property type="entry name" value="Cholesterol_7-desaturase"/>
</dbReference>
<dbReference type="EC" id="1.14.19.21" evidence="14"/>
<evidence type="ECO:0000256" key="8">
    <source>
        <dbReference type="ARBA" id="ARBA00023002"/>
    </source>
</evidence>
<comment type="cofactor">
    <cofactor evidence="1">
        <name>Fe cation</name>
        <dbReference type="ChEBI" id="CHEBI:24875"/>
    </cofactor>
</comment>
<organism evidence="18 19">
    <name type="scientific">Brevundimonas terrae</name>
    <dbReference type="NCBI Taxonomy" id="363631"/>
    <lineage>
        <taxon>Bacteria</taxon>
        <taxon>Pseudomonadati</taxon>
        <taxon>Pseudomonadota</taxon>
        <taxon>Alphaproteobacteria</taxon>
        <taxon>Caulobacterales</taxon>
        <taxon>Caulobacteraceae</taxon>
        <taxon>Brevundimonas</taxon>
    </lineage>
</organism>
<dbReference type="Pfam" id="PF00355">
    <property type="entry name" value="Rieske"/>
    <property type="match status" value="1"/>
</dbReference>
<dbReference type="PANTHER" id="PTHR21266">
    <property type="entry name" value="IRON-SULFUR DOMAIN CONTAINING PROTEIN"/>
    <property type="match status" value="1"/>
</dbReference>
<keyword evidence="10" id="KW-0411">Iron-sulfur</keyword>
<keyword evidence="9" id="KW-0408">Iron</keyword>
<evidence type="ECO:0000256" key="5">
    <source>
        <dbReference type="ARBA" id="ARBA00022714"/>
    </source>
</evidence>
<evidence type="ECO:0000256" key="16">
    <source>
        <dbReference type="ARBA" id="ARBA00049548"/>
    </source>
</evidence>
<dbReference type="Gene3D" id="2.102.10.10">
    <property type="entry name" value="Rieske [2Fe-2S] iron-sulphur domain"/>
    <property type="match status" value="1"/>
</dbReference>
<evidence type="ECO:0000256" key="3">
    <source>
        <dbReference type="ARBA" id="ARBA00004972"/>
    </source>
</evidence>
<keyword evidence="8" id="KW-0560">Oxidoreductase</keyword>
<dbReference type="Proteomes" id="UP001500791">
    <property type="component" value="Unassembled WGS sequence"/>
</dbReference>
<comment type="catalytic activity">
    <reaction evidence="15">
        <text>cholesterol + NADH + O2 + H(+) = 7-dehydrocholesterol + NAD(+) + 2 H2O</text>
        <dbReference type="Rhea" id="RHEA:51644"/>
        <dbReference type="ChEBI" id="CHEBI:15377"/>
        <dbReference type="ChEBI" id="CHEBI:15378"/>
        <dbReference type="ChEBI" id="CHEBI:15379"/>
        <dbReference type="ChEBI" id="CHEBI:16113"/>
        <dbReference type="ChEBI" id="CHEBI:17759"/>
        <dbReference type="ChEBI" id="CHEBI:57540"/>
        <dbReference type="ChEBI" id="CHEBI:57945"/>
        <dbReference type="EC" id="1.14.19.21"/>
    </reaction>
    <physiologicalReaction direction="left-to-right" evidence="15">
        <dbReference type="Rhea" id="RHEA:51645"/>
    </physiologicalReaction>
</comment>
<dbReference type="Gene3D" id="3.90.380.10">
    <property type="entry name" value="Naphthalene 1,2-dioxygenase Alpha Subunit, Chain A, domain 1"/>
    <property type="match status" value="1"/>
</dbReference>
<evidence type="ECO:0000256" key="10">
    <source>
        <dbReference type="ARBA" id="ARBA00023014"/>
    </source>
</evidence>
<keyword evidence="5" id="KW-0001">2Fe-2S</keyword>
<dbReference type="CDD" id="cd03469">
    <property type="entry name" value="Rieske_RO_Alpha_N"/>
    <property type="match status" value="1"/>
</dbReference>
<dbReference type="InterPro" id="IPR036922">
    <property type="entry name" value="Rieske_2Fe-2S_sf"/>
</dbReference>
<keyword evidence="6" id="KW-0479">Metal-binding</keyword>
<evidence type="ECO:0000256" key="12">
    <source>
        <dbReference type="ARBA" id="ARBA00025712"/>
    </source>
</evidence>
<gene>
    <name evidence="18" type="ORF">GCM10009093_01260</name>
</gene>
<keyword evidence="7" id="KW-1133">Transmembrane helix</keyword>
<reference evidence="18 19" key="1">
    <citation type="journal article" date="2019" name="Int. J. Syst. Evol. Microbiol.">
        <title>The Global Catalogue of Microorganisms (GCM) 10K type strain sequencing project: providing services to taxonomists for standard genome sequencing and annotation.</title>
        <authorList>
            <consortium name="The Broad Institute Genomics Platform"/>
            <consortium name="The Broad Institute Genome Sequencing Center for Infectious Disease"/>
            <person name="Wu L."/>
            <person name="Ma J."/>
        </authorList>
    </citation>
    <scope>NUCLEOTIDE SEQUENCE [LARGE SCALE GENOMIC DNA]</scope>
    <source>
        <strain evidence="18 19">JCM 13476</strain>
    </source>
</reference>
<evidence type="ECO:0000256" key="7">
    <source>
        <dbReference type="ARBA" id="ARBA00022989"/>
    </source>
</evidence>